<dbReference type="EMBL" id="KR080196">
    <property type="protein sequence ID" value="AKG94633.1"/>
    <property type="molecule type" value="Genomic_DNA"/>
</dbReference>
<gene>
    <name evidence="2" type="primary">66</name>
    <name evidence="2" type="ORF">SEA_MOMO_66</name>
</gene>
<sequence length="171" mass="20244">MAYTVVDYGEQTPQTLDRFGTEQECLVWGRNGDRHFHHHVVPQRSSWSRRALKRLQRVARREEDRFAWESTNVPGTMLYHVRLNSGRVVTITDSADGRVAVRVDHQHVYRETNRMRNGQRERAVTQLQSQEAYERELAQEERREALRAKLGTDIIHSPTQEHHDQDPRHDR</sequence>
<organism evidence="2 3">
    <name type="scientific">Mycobacterium phage Momo</name>
    <dbReference type="NCBI Taxonomy" id="1647303"/>
    <lineage>
        <taxon>Viruses</taxon>
        <taxon>Duplodnaviria</taxon>
        <taxon>Heunggongvirae</taxon>
        <taxon>Uroviricota</taxon>
        <taxon>Caudoviricetes</taxon>
        <taxon>Ceeclamvirinae</taxon>
        <taxon>Bixzunavirus</taxon>
        <taxon>Bixzunavirus Bxz1</taxon>
    </lineage>
</organism>
<accession>A0A0F7IK97</accession>
<feature type="region of interest" description="Disordered" evidence="1">
    <location>
        <begin position="148"/>
        <end position="171"/>
    </location>
</feature>
<proteinExistence type="predicted"/>
<reference evidence="3" key="1">
    <citation type="submission" date="2015-04" db="EMBL/GenBank/DDBJ databases">
        <authorList>
            <person name="Moscinski C.N."/>
            <person name="Bina E.A."/>
            <person name="Brahme I.S."/>
            <person name="Hill A.B."/>
            <person name="Himmelstein P.H."/>
            <person name="Hunsicker S.M."/>
            <person name="Ish A.R."/>
            <person name="Le T.S."/>
            <person name="Martin M."/>
            <person name="Shetty S.A."/>
            <person name="Swierzewski T."/>
            <person name="Iyengar V.B."/>
            <person name="Kim H."/>
            <person name="Schafer C.E."/>
            <person name="Grubb S.R."/>
            <person name="Bradley K.W."/>
            <person name="Asai D.J."/>
            <person name="Bowman C.A."/>
            <person name="Russell D.A."/>
            <person name="Pope W.H."/>
            <person name="Jacobs-Sera D."/>
            <person name="Hendrix R.W."/>
            <person name="Hatfull G.F."/>
        </authorList>
    </citation>
    <scope>NUCLEOTIDE SEQUENCE [LARGE SCALE GENOMIC DNA]</scope>
</reference>
<protein>
    <submittedName>
        <fullName evidence="2">Uncharacterized protein</fullName>
    </submittedName>
</protein>
<name>A0A0F7IK97_9CAUD</name>
<evidence type="ECO:0000313" key="2">
    <source>
        <dbReference type="EMBL" id="AKG94633.1"/>
    </source>
</evidence>
<evidence type="ECO:0000256" key="1">
    <source>
        <dbReference type="SAM" id="MobiDB-lite"/>
    </source>
</evidence>
<evidence type="ECO:0000313" key="3">
    <source>
        <dbReference type="Proteomes" id="UP000222650"/>
    </source>
</evidence>
<dbReference type="Proteomes" id="UP000222650">
    <property type="component" value="Genome"/>
</dbReference>
<feature type="compositionally biased region" description="Basic and acidic residues" evidence="1">
    <location>
        <begin position="159"/>
        <end position="171"/>
    </location>
</feature>